<proteinExistence type="inferred from homology"/>
<dbReference type="NCBIfam" id="NF002834">
    <property type="entry name" value="PRK03011.1-5"/>
    <property type="match status" value="1"/>
</dbReference>
<dbReference type="PRINTS" id="PR00471">
    <property type="entry name" value="ACETATEKNASE"/>
</dbReference>
<dbReference type="RefSeq" id="WP_158423939.1">
    <property type="nucleotide sequence ID" value="NZ_JAOQJQ010000001.1"/>
</dbReference>
<comment type="subcellular location">
    <subcellularLocation>
        <location evidence="1 9">Cytoplasm</location>
    </subcellularLocation>
</comment>
<evidence type="ECO:0000313" key="12">
    <source>
        <dbReference type="Proteomes" id="UP001652442"/>
    </source>
</evidence>
<dbReference type="PANTHER" id="PTHR21060">
    <property type="entry name" value="ACETATE KINASE"/>
    <property type="match status" value="1"/>
</dbReference>
<dbReference type="GO" id="GO:0047761">
    <property type="term" value="F:butyrate kinase activity"/>
    <property type="evidence" value="ECO:0007669"/>
    <property type="project" value="UniProtKB-EC"/>
</dbReference>
<evidence type="ECO:0000256" key="2">
    <source>
        <dbReference type="ARBA" id="ARBA00008748"/>
    </source>
</evidence>
<dbReference type="InterPro" id="IPR000890">
    <property type="entry name" value="Aliphatic_acid_kin_short-chain"/>
</dbReference>
<dbReference type="HAMAP" id="MF_00542">
    <property type="entry name" value="Butyrate_kinase"/>
    <property type="match status" value="1"/>
</dbReference>
<dbReference type="InterPro" id="IPR011245">
    <property type="entry name" value="Butyrate_kin"/>
</dbReference>
<dbReference type="PIRSF" id="PIRSF036458">
    <property type="entry name" value="Butyrate_kin"/>
    <property type="match status" value="1"/>
</dbReference>
<evidence type="ECO:0000256" key="3">
    <source>
        <dbReference type="ARBA" id="ARBA00022490"/>
    </source>
</evidence>
<sequence length="361" mass="39273">MKEINLLVINPGSTSTKISVFENGTEVYRKNLVHSAGEIEKYKKITDQTPFRKAEVEKFLTEIHYDLSKLTAIACRGGSLPPIHTGAYEVNDEMIDVLKHRPSGQHASTLAALIGYEIARKLGIKAYIYDGNTADEMEDLPRISGCPLVEKLSMGHILNTKAVGRMYAETIGKAYEELNLILVHTGGGISIGLHKKGVIADIMTDEDGTMSPERAGALPSIGMAKLCFSGDYTFDEVSAMVRGKGGLTAYLGTNDVREVEQRILEGDAYAGLVYDAMIYQTAKGIGALAAAVNGEVDGIIITGGIANSEMFISKLKKRVEFIHPVTVIPGEYEMEALAAGITRVLKGEETARQYREQEPLR</sequence>
<evidence type="ECO:0000256" key="7">
    <source>
        <dbReference type="ARBA" id="ARBA00022840"/>
    </source>
</evidence>
<dbReference type="Proteomes" id="UP001652442">
    <property type="component" value="Unassembled WGS sequence"/>
</dbReference>
<keyword evidence="5 9" id="KW-0547">Nucleotide-binding</keyword>
<evidence type="ECO:0000313" key="11">
    <source>
        <dbReference type="EMBL" id="MCU6761093.1"/>
    </source>
</evidence>
<accession>A0ABT2TFX1</accession>
<reference evidence="11 12" key="1">
    <citation type="journal article" date="2021" name="ISME Commun">
        <title>Automated analysis of genomic sequences facilitates high-throughput and comprehensive description of bacteria.</title>
        <authorList>
            <person name="Hitch T.C.A."/>
        </authorList>
    </citation>
    <scope>NUCLEOTIDE SEQUENCE [LARGE SCALE GENOMIC DNA]</scope>
    <source>
        <strain evidence="11 12">Sanger_109</strain>
    </source>
</reference>
<dbReference type="PROSITE" id="PS01075">
    <property type="entry name" value="ACETATE_KINASE_1"/>
    <property type="match status" value="1"/>
</dbReference>
<dbReference type="CDD" id="cd24011">
    <property type="entry name" value="ASKHA_NBD_BK"/>
    <property type="match status" value="1"/>
</dbReference>
<evidence type="ECO:0000256" key="8">
    <source>
        <dbReference type="ARBA" id="ARBA00048596"/>
    </source>
</evidence>
<keyword evidence="3 9" id="KW-0963">Cytoplasm</keyword>
<dbReference type="InterPro" id="IPR043129">
    <property type="entry name" value="ATPase_NBD"/>
</dbReference>
<dbReference type="SUPFAM" id="SSF53067">
    <property type="entry name" value="Actin-like ATPase domain"/>
    <property type="match status" value="2"/>
</dbReference>
<protein>
    <recommendedName>
        <fullName evidence="9">Probable butyrate kinase</fullName>
        <shortName evidence="9">BK</shortName>
        <ecNumber evidence="9">2.7.2.7</ecNumber>
    </recommendedName>
    <alternativeName>
        <fullName evidence="9">Branched-chain carboxylic acid kinase</fullName>
    </alternativeName>
</protein>
<dbReference type="EMBL" id="JAOQJQ010000001">
    <property type="protein sequence ID" value="MCU6761093.1"/>
    <property type="molecule type" value="Genomic_DNA"/>
</dbReference>
<keyword evidence="4 9" id="KW-0808">Transferase</keyword>
<dbReference type="NCBIfam" id="TIGR02707">
    <property type="entry name" value="butyr_kinase"/>
    <property type="match status" value="1"/>
</dbReference>
<dbReference type="Gene3D" id="3.30.420.40">
    <property type="match status" value="2"/>
</dbReference>
<name>A0ABT2TFX1_9FIRM</name>
<organism evidence="11 12">
    <name type="scientific">Brotonthovivens ammoniilytica</name>
    <dbReference type="NCBI Taxonomy" id="2981725"/>
    <lineage>
        <taxon>Bacteria</taxon>
        <taxon>Bacillati</taxon>
        <taxon>Bacillota</taxon>
        <taxon>Clostridia</taxon>
        <taxon>Lachnospirales</taxon>
        <taxon>Lachnospiraceae</taxon>
        <taxon>Brotonthovivens</taxon>
    </lineage>
</organism>
<dbReference type="InterPro" id="IPR023865">
    <property type="entry name" value="Aliphatic_acid_kinase_CS"/>
</dbReference>
<comment type="catalytic activity">
    <reaction evidence="8 9">
        <text>butanoate + ATP = butanoyl phosphate + ADP</text>
        <dbReference type="Rhea" id="RHEA:13585"/>
        <dbReference type="ChEBI" id="CHEBI:17968"/>
        <dbReference type="ChEBI" id="CHEBI:30616"/>
        <dbReference type="ChEBI" id="CHEBI:58079"/>
        <dbReference type="ChEBI" id="CHEBI:456216"/>
        <dbReference type="EC" id="2.7.2.7"/>
    </reaction>
</comment>
<keyword evidence="12" id="KW-1185">Reference proteome</keyword>
<evidence type="ECO:0000256" key="5">
    <source>
        <dbReference type="ARBA" id="ARBA00022741"/>
    </source>
</evidence>
<dbReference type="PANTHER" id="PTHR21060:SF3">
    <property type="entry name" value="BUTYRATE KINASE 2-RELATED"/>
    <property type="match status" value="1"/>
</dbReference>
<gene>
    <name evidence="9 11" type="primary">buk</name>
    <name evidence="11" type="ORF">OCV88_01925</name>
</gene>
<comment type="caution">
    <text evidence="11">The sequence shown here is derived from an EMBL/GenBank/DDBJ whole genome shotgun (WGS) entry which is preliminary data.</text>
</comment>
<keyword evidence="7 9" id="KW-0067">ATP-binding</keyword>
<dbReference type="EC" id="2.7.2.7" evidence="9"/>
<dbReference type="Pfam" id="PF00871">
    <property type="entry name" value="Acetate_kinase"/>
    <property type="match status" value="1"/>
</dbReference>
<evidence type="ECO:0000256" key="10">
    <source>
        <dbReference type="RuleBase" id="RU003835"/>
    </source>
</evidence>
<evidence type="ECO:0000256" key="4">
    <source>
        <dbReference type="ARBA" id="ARBA00022679"/>
    </source>
</evidence>
<evidence type="ECO:0000256" key="9">
    <source>
        <dbReference type="HAMAP-Rule" id="MF_00542"/>
    </source>
</evidence>
<evidence type="ECO:0000256" key="6">
    <source>
        <dbReference type="ARBA" id="ARBA00022777"/>
    </source>
</evidence>
<comment type="similarity">
    <text evidence="2 9 10">Belongs to the acetokinase family.</text>
</comment>
<keyword evidence="6 9" id="KW-0418">Kinase</keyword>
<evidence type="ECO:0000256" key="1">
    <source>
        <dbReference type="ARBA" id="ARBA00004496"/>
    </source>
</evidence>